<dbReference type="Pfam" id="PF14081">
    <property type="entry name" value="DUF4262"/>
    <property type="match status" value="1"/>
</dbReference>
<evidence type="ECO:0000313" key="2">
    <source>
        <dbReference type="Proteomes" id="UP000515297"/>
    </source>
</evidence>
<dbReference type="InterPro" id="IPR025358">
    <property type="entry name" value="DUF4262"/>
</dbReference>
<evidence type="ECO:0000313" key="1">
    <source>
        <dbReference type="EMBL" id="QNE06579.1"/>
    </source>
</evidence>
<sequence>MPTALEFEDSDLDPREREFLTEIRKYGWFNTRVFDPDQIEPDFSYSTGIFESVGFPEIIVFSLPKQVSHDILWDIYRDLADGKSFASRTKIPGILGNHDAVLMPVAKSKYGEHLGWSQRFYRGDDFPCLQLIWPDREGLFPWEAYFDQSFVDDQPDLSGIGWGNLKIE</sequence>
<dbReference type="AlphaFoldDB" id="A0A7G6VXW4"/>
<gene>
    <name evidence="1" type="ORF">H4O24_05405</name>
</gene>
<organism evidence="1 2">
    <name type="scientific">Croceicoccus marinus</name>
    <dbReference type="NCBI Taxonomy" id="450378"/>
    <lineage>
        <taxon>Bacteria</taxon>
        <taxon>Pseudomonadati</taxon>
        <taxon>Pseudomonadota</taxon>
        <taxon>Alphaproteobacteria</taxon>
        <taxon>Sphingomonadales</taxon>
        <taxon>Erythrobacteraceae</taxon>
        <taxon>Croceicoccus</taxon>
    </lineage>
</organism>
<reference evidence="1 2" key="1">
    <citation type="submission" date="2020-08" db="EMBL/GenBank/DDBJ databases">
        <authorList>
            <person name="Liu G."/>
            <person name="Sun C."/>
        </authorList>
    </citation>
    <scope>NUCLEOTIDE SEQUENCE [LARGE SCALE GENOMIC DNA]</scope>
    <source>
        <strain evidence="1 2">OT19</strain>
    </source>
</reference>
<name>A0A7G6VXW4_9SPHN</name>
<accession>A0A7G6VXW4</accession>
<proteinExistence type="predicted"/>
<protein>
    <submittedName>
        <fullName evidence="1">DUF4262 domain-containing protein</fullName>
    </submittedName>
</protein>
<dbReference type="EMBL" id="CP060052">
    <property type="protein sequence ID" value="QNE06579.1"/>
    <property type="molecule type" value="Genomic_DNA"/>
</dbReference>
<dbReference type="Proteomes" id="UP000515297">
    <property type="component" value="Chromosome"/>
</dbReference>